<evidence type="ECO:0000256" key="2">
    <source>
        <dbReference type="ARBA" id="ARBA00007613"/>
    </source>
</evidence>
<gene>
    <name evidence="8" type="ORF">CPT03_03630</name>
</gene>
<dbReference type="InterPro" id="IPR003423">
    <property type="entry name" value="OMP_efflux"/>
</dbReference>
<dbReference type="GO" id="GO:0015562">
    <property type="term" value="F:efflux transmembrane transporter activity"/>
    <property type="evidence" value="ECO:0007669"/>
    <property type="project" value="InterPro"/>
</dbReference>
<dbReference type="OrthoDB" id="1271612at2"/>
<dbReference type="GO" id="GO:0015288">
    <property type="term" value="F:porin activity"/>
    <property type="evidence" value="ECO:0007669"/>
    <property type="project" value="TreeGrafter"/>
</dbReference>
<dbReference type="Proteomes" id="UP000223749">
    <property type="component" value="Chromosome"/>
</dbReference>
<evidence type="ECO:0000256" key="6">
    <source>
        <dbReference type="ARBA" id="ARBA00023136"/>
    </source>
</evidence>
<evidence type="ECO:0000256" key="3">
    <source>
        <dbReference type="ARBA" id="ARBA00022448"/>
    </source>
</evidence>
<dbReference type="GO" id="GO:1990281">
    <property type="term" value="C:efflux pump complex"/>
    <property type="evidence" value="ECO:0007669"/>
    <property type="project" value="TreeGrafter"/>
</dbReference>
<dbReference type="EMBL" id="CP024091">
    <property type="protein sequence ID" value="ATP55621.1"/>
    <property type="molecule type" value="Genomic_DNA"/>
</dbReference>
<dbReference type="GO" id="GO:0009279">
    <property type="term" value="C:cell outer membrane"/>
    <property type="evidence" value="ECO:0007669"/>
    <property type="project" value="UniProtKB-SubCell"/>
</dbReference>
<accession>A0A2D1U1Z7</accession>
<comment type="similarity">
    <text evidence="2">Belongs to the outer membrane factor (OMF) (TC 1.B.17) family.</text>
</comment>
<keyword evidence="4" id="KW-1134">Transmembrane beta strand</keyword>
<dbReference type="KEGG" id="pgs:CPT03_03630"/>
<evidence type="ECO:0000256" key="1">
    <source>
        <dbReference type="ARBA" id="ARBA00004442"/>
    </source>
</evidence>
<dbReference type="Pfam" id="PF02321">
    <property type="entry name" value="OEP"/>
    <property type="match status" value="1"/>
</dbReference>
<keyword evidence="9" id="KW-1185">Reference proteome</keyword>
<dbReference type="AlphaFoldDB" id="A0A2D1U1Z7"/>
<proteinExistence type="inferred from homology"/>
<dbReference type="PANTHER" id="PTHR30026:SF23">
    <property type="entry name" value="TO APRF-PUTATIVE OUTER MEMBRANE EFFLUX PROTEIN OR SECRETED ALKALINE PHOSPHATASE-RELATED"/>
    <property type="match status" value="1"/>
</dbReference>
<evidence type="ECO:0000313" key="9">
    <source>
        <dbReference type="Proteomes" id="UP000223749"/>
    </source>
</evidence>
<dbReference type="PANTHER" id="PTHR30026">
    <property type="entry name" value="OUTER MEMBRANE PROTEIN TOLC"/>
    <property type="match status" value="1"/>
</dbReference>
<keyword evidence="5" id="KW-0812">Transmembrane</keyword>
<dbReference type="RefSeq" id="WP_099437567.1">
    <property type="nucleotide sequence ID" value="NZ_CP024091.1"/>
</dbReference>
<dbReference type="InterPro" id="IPR051906">
    <property type="entry name" value="TolC-like"/>
</dbReference>
<sequence length="445" mass="51064">MRFYTNTAIICVLMGLKTTFLCAQKQIETRTAVPLSLSEVWQKADAFSKAIQIKKTGLEASHHKVKDAYAERLPELSVGGNIEKATNIPIYENGLFHKPTQHEVIHTLYKINAEGYFNIYNGGKTNININKEEVLHEIATEQQNLTISEVRLMCAAYYLELKKSLMFKELIMKDIDEQEIQLKEIIAFQKHGVVLKSDVLRAELKLSRQKLSLVQIENDILLSNQKLNILIGEPDDNKVSPTEAIAPDQIVLKPYQEYLLESMDKSYPYRISEKETSLRKIELKNVKANVTPKIGLYGDFYFANPQIFLYPYNPHLYSLGIFGLKASFPISSFYHNKHKTKAAELELHQQEIAHSDSEDQLRKEVNEAYLRFKESIVRIAVAKANISQAMENYRIIKNTYFNQTSLITDLLDADVQLLETKFELATAQITAQYQYFKLQNVIGIL</sequence>
<keyword evidence="6" id="KW-0472">Membrane</keyword>
<evidence type="ECO:0000256" key="7">
    <source>
        <dbReference type="ARBA" id="ARBA00023237"/>
    </source>
</evidence>
<comment type="subcellular location">
    <subcellularLocation>
        <location evidence="1">Cell outer membrane</location>
    </subcellularLocation>
</comment>
<keyword evidence="3" id="KW-0813">Transport</keyword>
<protein>
    <submittedName>
        <fullName evidence="8">Transporter</fullName>
    </submittedName>
</protein>
<name>A0A2D1U1Z7_9SPHI</name>
<evidence type="ECO:0000313" key="8">
    <source>
        <dbReference type="EMBL" id="ATP55621.1"/>
    </source>
</evidence>
<reference evidence="8 9" key="1">
    <citation type="submission" date="2017-10" db="EMBL/GenBank/DDBJ databases">
        <title>Whole genome of Pedobacter ginsengisoli T01R-27 isolated from tomato rhizosphere.</title>
        <authorList>
            <person name="Weon H.-Y."/>
            <person name="Lee S.A."/>
            <person name="Sang M.K."/>
            <person name="Song J."/>
        </authorList>
    </citation>
    <scope>NUCLEOTIDE SEQUENCE [LARGE SCALE GENOMIC DNA]</scope>
    <source>
        <strain evidence="8 9">T01R-27</strain>
    </source>
</reference>
<evidence type="ECO:0000256" key="4">
    <source>
        <dbReference type="ARBA" id="ARBA00022452"/>
    </source>
</evidence>
<evidence type="ECO:0000256" key="5">
    <source>
        <dbReference type="ARBA" id="ARBA00022692"/>
    </source>
</evidence>
<dbReference type="SUPFAM" id="SSF56954">
    <property type="entry name" value="Outer membrane efflux proteins (OEP)"/>
    <property type="match status" value="1"/>
</dbReference>
<organism evidence="8 9">
    <name type="scientific">Pedobacter ginsengisoli</name>
    <dbReference type="NCBI Taxonomy" id="363852"/>
    <lineage>
        <taxon>Bacteria</taxon>
        <taxon>Pseudomonadati</taxon>
        <taxon>Bacteroidota</taxon>
        <taxon>Sphingobacteriia</taxon>
        <taxon>Sphingobacteriales</taxon>
        <taxon>Sphingobacteriaceae</taxon>
        <taxon>Pedobacter</taxon>
    </lineage>
</organism>
<keyword evidence="7" id="KW-0998">Cell outer membrane</keyword>
<dbReference type="Gene3D" id="1.20.1600.10">
    <property type="entry name" value="Outer membrane efflux proteins (OEP)"/>
    <property type="match status" value="1"/>
</dbReference>